<dbReference type="Gene3D" id="3.40.1050.10">
    <property type="entry name" value="Carbonic anhydrase"/>
    <property type="match status" value="1"/>
</dbReference>
<dbReference type="PANTHER" id="PTHR11002">
    <property type="entry name" value="CARBONIC ANHYDRASE"/>
    <property type="match status" value="1"/>
</dbReference>
<keyword evidence="3 7" id="KW-0479">Metal-binding</keyword>
<accession>A0A3N4GED3</accession>
<organism evidence="8 9">
    <name type="scientific">Aerococcus agrisoli</name>
    <dbReference type="NCBI Taxonomy" id="2487350"/>
    <lineage>
        <taxon>Bacteria</taxon>
        <taxon>Bacillati</taxon>
        <taxon>Bacillota</taxon>
        <taxon>Bacilli</taxon>
        <taxon>Lactobacillales</taxon>
        <taxon>Aerococcaceae</taxon>
        <taxon>Aerococcus</taxon>
    </lineage>
</organism>
<evidence type="ECO:0000256" key="7">
    <source>
        <dbReference type="PIRSR" id="PIRSR601765-1"/>
    </source>
</evidence>
<name>A0A3N4GED3_9LACT</name>
<keyword evidence="4 7" id="KW-0862">Zinc</keyword>
<evidence type="ECO:0000313" key="9">
    <source>
        <dbReference type="Proteomes" id="UP000273977"/>
    </source>
</evidence>
<comment type="catalytic activity">
    <reaction evidence="6">
        <text>hydrogencarbonate + H(+) = CO2 + H2O</text>
        <dbReference type="Rhea" id="RHEA:10748"/>
        <dbReference type="ChEBI" id="CHEBI:15377"/>
        <dbReference type="ChEBI" id="CHEBI:15378"/>
        <dbReference type="ChEBI" id="CHEBI:16526"/>
        <dbReference type="ChEBI" id="CHEBI:17544"/>
        <dbReference type="EC" id="4.2.1.1"/>
    </reaction>
</comment>
<feature type="binding site" evidence="7">
    <location>
        <position position="39"/>
    </location>
    <ligand>
        <name>Zn(2+)</name>
        <dbReference type="ChEBI" id="CHEBI:29105"/>
    </ligand>
</feature>
<keyword evidence="9" id="KW-1185">Reference proteome</keyword>
<dbReference type="Pfam" id="PF00484">
    <property type="entry name" value="Pro_CA"/>
    <property type="match status" value="1"/>
</dbReference>
<protein>
    <recommendedName>
        <fullName evidence="2">carbonic anhydrase</fullName>
        <ecNumber evidence="2">4.2.1.1</ecNumber>
    </recommendedName>
</protein>
<dbReference type="InterPro" id="IPR001765">
    <property type="entry name" value="Carbonic_anhydrase"/>
</dbReference>
<evidence type="ECO:0000256" key="6">
    <source>
        <dbReference type="ARBA" id="ARBA00048348"/>
    </source>
</evidence>
<dbReference type="SUPFAM" id="SSF53056">
    <property type="entry name" value="beta-carbonic anhydrase, cab"/>
    <property type="match status" value="1"/>
</dbReference>
<feature type="binding site" evidence="7">
    <location>
        <position position="41"/>
    </location>
    <ligand>
        <name>Zn(2+)</name>
        <dbReference type="ChEBI" id="CHEBI:29105"/>
    </ligand>
</feature>
<dbReference type="SMART" id="SM00947">
    <property type="entry name" value="Pro_CA"/>
    <property type="match status" value="1"/>
</dbReference>
<gene>
    <name evidence="8" type="ORF">EF384_05270</name>
</gene>
<dbReference type="OrthoDB" id="9769739at2"/>
<comment type="caution">
    <text evidence="8">The sequence shown here is derived from an EMBL/GenBank/DDBJ whole genome shotgun (WGS) entry which is preliminary data.</text>
</comment>
<feature type="binding site" evidence="7">
    <location>
        <position position="103"/>
    </location>
    <ligand>
        <name>Zn(2+)</name>
        <dbReference type="ChEBI" id="CHEBI:29105"/>
    </ligand>
</feature>
<evidence type="ECO:0000256" key="4">
    <source>
        <dbReference type="ARBA" id="ARBA00022833"/>
    </source>
</evidence>
<evidence type="ECO:0000256" key="3">
    <source>
        <dbReference type="ARBA" id="ARBA00022723"/>
    </source>
</evidence>
<dbReference type="Proteomes" id="UP000273977">
    <property type="component" value="Unassembled WGS sequence"/>
</dbReference>
<sequence length="208" mass="23386">MKDFKKAIQLFHDTDFQTHRETYEALAQKHAPHTMVITCGDSRINVESLLQAGPGEVFQMRNIANIVPAYDDPDPLPSIQAGLDFTVTSLQVEDIILLGHINCGGCNTCLHPPVNIDDMPHLKNWVSRLNPVKESIADQLADLEHDPVAQSDLMEKTNIIAQYEHLLTHPVVANRIAEGKLRVHGWHLHTDKGFVEAYDPETKTFVRI</sequence>
<reference evidence="8 9" key="1">
    <citation type="submission" date="2018-11" db="EMBL/GenBank/DDBJ databases">
        <title>Aerococcus sp. SJQ22, whole genome shotgun sequence.</title>
        <authorList>
            <person name="Sun L."/>
            <person name="Gao X."/>
            <person name="Chen W."/>
            <person name="Huang K."/>
        </authorList>
    </citation>
    <scope>NUCLEOTIDE SEQUENCE [LARGE SCALE GENOMIC DNA]</scope>
    <source>
        <strain evidence="8 9">SJQ22</strain>
    </source>
</reference>
<proteinExistence type="inferred from homology"/>
<dbReference type="AlphaFoldDB" id="A0A3N4GED3"/>
<evidence type="ECO:0000256" key="1">
    <source>
        <dbReference type="ARBA" id="ARBA00006217"/>
    </source>
</evidence>
<dbReference type="RefSeq" id="WP_123779965.1">
    <property type="nucleotide sequence ID" value="NZ_RKMG01000013.1"/>
</dbReference>
<dbReference type="PANTHER" id="PTHR11002:SF76">
    <property type="entry name" value="CARBONIC ANHYDRASE"/>
    <property type="match status" value="1"/>
</dbReference>
<dbReference type="EC" id="4.2.1.1" evidence="2"/>
<comment type="cofactor">
    <cofactor evidence="7">
        <name>Zn(2+)</name>
        <dbReference type="ChEBI" id="CHEBI:29105"/>
    </cofactor>
    <text evidence="7">Binds 1 zinc ion per subunit.</text>
</comment>
<evidence type="ECO:0000313" key="8">
    <source>
        <dbReference type="EMBL" id="RPA60575.1"/>
    </source>
</evidence>
<comment type="similarity">
    <text evidence="1">Belongs to the beta-class carbonic anhydrase family.</text>
</comment>
<evidence type="ECO:0000256" key="5">
    <source>
        <dbReference type="ARBA" id="ARBA00023239"/>
    </source>
</evidence>
<dbReference type="GO" id="GO:0004089">
    <property type="term" value="F:carbonate dehydratase activity"/>
    <property type="evidence" value="ECO:0007669"/>
    <property type="project" value="UniProtKB-EC"/>
</dbReference>
<evidence type="ECO:0000256" key="2">
    <source>
        <dbReference type="ARBA" id="ARBA00012925"/>
    </source>
</evidence>
<keyword evidence="5" id="KW-0456">Lyase</keyword>
<feature type="binding site" evidence="7">
    <location>
        <position position="100"/>
    </location>
    <ligand>
        <name>Zn(2+)</name>
        <dbReference type="ChEBI" id="CHEBI:29105"/>
    </ligand>
</feature>
<dbReference type="EMBL" id="RKMG01000013">
    <property type="protein sequence ID" value="RPA60575.1"/>
    <property type="molecule type" value="Genomic_DNA"/>
</dbReference>
<dbReference type="GO" id="GO:0008270">
    <property type="term" value="F:zinc ion binding"/>
    <property type="evidence" value="ECO:0007669"/>
    <property type="project" value="InterPro"/>
</dbReference>
<dbReference type="InterPro" id="IPR036874">
    <property type="entry name" value="Carbonic_anhydrase_sf"/>
</dbReference>